<evidence type="ECO:0000256" key="4">
    <source>
        <dbReference type="ARBA" id="ARBA00022723"/>
    </source>
</evidence>
<keyword evidence="3" id="KW-0808">Transferase</keyword>
<evidence type="ECO:0000256" key="8">
    <source>
        <dbReference type="ARBA" id="ARBA00022842"/>
    </source>
</evidence>
<keyword evidence="6 14" id="KW-0418">Kinase</keyword>
<dbReference type="KEGG" id="taer:GT409_06995"/>
<dbReference type="InterPro" id="IPR035966">
    <property type="entry name" value="PKF_sf"/>
</dbReference>
<evidence type="ECO:0000256" key="12">
    <source>
        <dbReference type="ARBA" id="ARBA00048072"/>
    </source>
</evidence>
<dbReference type="PANTHER" id="PTHR45770">
    <property type="entry name" value="ATP-DEPENDENT 6-PHOSPHOFRUCTOKINASE 1"/>
    <property type="match status" value="1"/>
</dbReference>
<evidence type="ECO:0000256" key="1">
    <source>
        <dbReference type="ARBA" id="ARBA00001946"/>
    </source>
</evidence>
<keyword evidence="4" id="KW-0479">Metal-binding</keyword>
<evidence type="ECO:0000313" key="15">
    <source>
        <dbReference type="Proteomes" id="UP000464954"/>
    </source>
</evidence>
<dbReference type="NCBIfam" id="NF005301">
    <property type="entry name" value="PRK06830.1"/>
    <property type="match status" value="1"/>
</dbReference>
<comment type="catalytic activity">
    <reaction evidence="12">
        <text>beta-D-fructose 6-phosphate + diphosphate = beta-D-fructose 1,6-bisphosphate + phosphate + H(+)</text>
        <dbReference type="Rhea" id="RHEA:13613"/>
        <dbReference type="ChEBI" id="CHEBI:15378"/>
        <dbReference type="ChEBI" id="CHEBI:32966"/>
        <dbReference type="ChEBI" id="CHEBI:33019"/>
        <dbReference type="ChEBI" id="CHEBI:43474"/>
        <dbReference type="ChEBI" id="CHEBI:57634"/>
        <dbReference type="EC" id="2.7.1.90"/>
    </reaction>
</comment>
<comment type="similarity">
    <text evidence="10">Belongs to the phosphofructokinase type A (PFKA) family.</text>
</comment>
<dbReference type="UniPathway" id="UPA00109">
    <property type="reaction ID" value="UER00182"/>
</dbReference>
<dbReference type="RefSeq" id="WP_160628307.1">
    <property type="nucleotide sequence ID" value="NZ_CP047593.1"/>
</dbReference>
<dbReference type="GO" id="GO:0003872">
    <property type="term" value="F:6-phosphofructokinase activity"/>
    <property type="evidence" value="ECO:0007669"/>
    <property type="project" value="UniProtKB-EC"/>
</dbReference>
<organism evidence="14 15">
    <name type="scientific">Tichowtungia aerotolerans</name>
    <dbReference type="NCBI Taxonomy" id="2697043"/>
    <lineage>
        <taxon>Bacteria</taxon>
        <taxon>Pseudomonadati</taxon>
        <taxon>Kiritimatiellota</taxon>
        <taxon>Tichowtungiia</taxon>
        <taxon>Tichowtungiales</taxon>
        <taxon>Tichowtungiaceae</taxon>
        <taxon>Tichowtungia</taxon>
    </lineage>
</organism>
<dbReference type="Gene3D" id="3.40.50.450">
    <property type="match status" value="1"/>
</dbReference>
<evidence type="ECO:0000256" key="5">
    <source>
        <dbReference type="ARBA" id="ARBA00022741"/>
    </source>
</evidence>
<dbReference type="PIRSF" id="PIRSF000534">
    <property type="entry name" value="PPi_PFK_TP0108"/>
    <property type="match status" value="1"/>
</dbReference>
<keyword evidence="9" id="KW-0324">Glycolysis</keyword>
<evidence type="ECO:0000256" key="9">
    <source>
        <dbReference type="ARBA" id="ARBA00023152"/>
    </source>
</evidence>
<dbReference type="GO" id="GO:0005737">
    <property type="term" value="C:cytoplasm"/>
    <property type="evidence" value="ECO:0007669"/>
    <property type="project" value="UniProtKB-ARBA"/>
</dbReference>
<evidence type="ECO:0000256" key="10">
    <source>
        <dbReference type="ARBA" id="ARBA00038478"/>
    </source>
</evidence>
<comment type="catalytic activity">
    <reaction evidence="11">
        <text>beta-D-fructose 6-phosphate + ATP = beta-D-fructose 1,6-bisphosphate + ADP + H(+)</text>
        <dbReference type="Rhea" id="RHEA:16109"/>
        <dbReference type="ChEBI" id="CHEBI:15378"/>
        <dbReference type="ChEBI" id="CHEBI:30616"/>
        <dbReference type="ChEBI" id="CHEBI:32966"/>
        <dbReference type="ChEBI" id="CHEBI:57634"/>
        <dbReference type="ChEBI" id="CHEBI:456216"/>
        <dbReference type="EC" id="2.7.1.11"/>
    </reaction>
</comment>
<dbReference type="InterPro" id="IPR050929">
    <property type="entry name" value="PFKA"/>
</dbReference>
<reference evidence="14 15" key="1">
    <citation type="submission" date="2020-01" db="EMBL/GenBank/DDBJ databases">
        <title>Ponticoccus aerotolerans gen. nov., sp. nov., an anaerobic bacterium and proposal of Ponticoccusceae fam. nov., Ponticoccusles ord. nov. and Ponticoccuse classis nov. in the phylum Kiritimatiellaeota.</title>
        <authorList>
            <person name="Zhou L.Y."/>
            <person name="Du Z.J."/>
        </authorList>
    </citation>
    <scope>NUCLEOTIDE SEQUENCE [LARGE SCALE GENOMIC DNA]</scope>
    <source>
        <strain evidence="14 15">S-5007</strain>
    </source>
</reference>
<dbReference type="GO" id="GO:0005524">
    <property type="term" value="F:ATP binding"/>
    <property type="evidence" value="ECO:0007669"/>
    <property type="project" value="UniProtKB-KW"/>
</dbReference>
<dbReference type="GO" id="GO:0046872">
    <property type="term" value="F:metal ion binding"/>
    <property type="evidence" value="ECO:0007669"/>
    <property type="project" value="UniProtKB-KW"/>
</dbReference>
<protein>
    <submittedName>
        <fullName evidence="14">ATP-dependent 6-phosphofructokinase</fullName>
    </submittedName>
</protein>
<dbReference type="InterPro" id="IPR012004">
    <property type="entry name" value="PyroP-dep_PFK_TP0108"/>
</dbReference>
<dbReference type="GO" id="GO:0006002">
    <property type="term" value="P:fructose 6-phosphate metabolic process"/>
    <property type="evidence" value="ECO:0007669"/>
    <property type="project" value="InterPro"/>
</dbReference>
<evidence type="ECO:0000313" key="14">
    <source>
        <dbReference type="EMBL" id="QHI69207.1"/>
    </source>
</evidence>
<keyword evidence="5" id="KW-0547">Nucleotide-binding</keyword>
<evidence type="ECO:0000256" key="6">
    <source>
        <dbReference type="ARBA" id="ARBA00022777"/>
    </source>
</evidence>
<name>A0A6P1M5S3_9BACT</name>
<feature type="domain" description="Phosphofructokinase" evidence="13">
    <location>
        <begin position="73"/>
        <end position="378"/>
    </location>
</feature>
<evidence type="ECO:0000256" key="3">
    <source>
        <dbReference type="ARBA" id="ARBA00022679"/>
    </source>
</evidence>
<evidence type="ECO:0000256" key="11">
    <source>
        <dbReference type="ARBA" id="ARBA00048070"/>
    </source>
</evidence>
<dbReference type="Proteomes" id="UP000464954">
    <property type="component" value="Chromosome"/>
</dbReference>
<proteinExistence type="inferred from homology"/>
<dbReference type="SUPFAM" id="SSF53784">
    <property type="entry name" value="Phosphofructokinase"/>
    <property type="match status" value="1"/>
</dbReference>
<keyword evidence="8" id="KW-0460">Magnesium</keyword>
<dbReference type="AlphaFoldDB" id="A0A6P1M5S3"/>
<gene>
    <name evidence="14" type="ORF">GT409_06995</name>
</gene>
<evidence type="ECO:0000259" key="13">
    <source>
        <dbReference type="Pfam" id="PF00365"/>
    </source>
</evidence>
<evidence type="ECO:0000256" key="7">
    <source>
        <dbReference type="ARBA" id="ARBA00022840"/>
    </source>
</evidence>
<comment type="cofactor">
    <cofactor evidence="1">
        <name>Mg(2+)</name>
        <dbReference type="ChEBI" id="CHEBI:18420"/>
    </cofactor>
</comment>
<keyword evidence="15" id="KW-1185">Reference proteome</keyword>
<sequence length="431" mass="47944">MNDPKIIRPDSLGECKYDSPLKGSISRFYQNEGVARAFRTKDLGALENISDIEFFELAGPREKIFFNPEETTVGIVTCGGLCPGLNDVIRALTFCSLESYGVKKVLGFQYGYEGLVAKYYHYPMELNTENTDEIHEKGGTILKSSRGRQSDDDVIDTLVHYGVNILFTIGGDGTQRGSRDIVNRLKERNIPIAVVGIPKTIDNDINVVQRSFGFETAVEATWDIITNAHSEAKAYRNGVGLVKLMGRESGWIAASATLANSNVNFCLVPEVPFDLYGENGFLTHLKHRLQRKQHAVVVVAEGAGQQLLENVNGVDKSGNKKLGDIGVFMRDAIQEYFTQEKMEINVKYFDPSYTIRARRANANDSMYCLRLGSNAVHAAMAGMTNMIVGMHNDRLVHLPIPLIGERKVIDPQSWFWQTVLQATHQAGNMLN</sequence>
<accession>A0A6P1M5S3</accession>
<evidence type="ECO:0000256" key="2">
    <source>
        <dbReference type="ARBA" id="ARBA00003138"/>
    </source>
</evidence>
<comment type="function">
    <text evidence="2">Catalyzes the phosphorylation of D-fructose 6-phosphate, the first committing step of glycolysis. Uses inorganic phosphate (PPi) as phosphoryl donor instead of ATP like common ATP-dependent phosphofructokinases (ATP-PFKs), which renders the reaction reversible, and can thus function both in glycolysis and gluconeogenesis. Consistently, PPi-PFK can replace the enzymes of both the forward (ATP-PFK) and reverse (fructose-bisphosphatase (FBPase)) reactions.</text>
</comment>
<dbReference type="InterPro" id="IPR000023">
    <property type="entry name" value="Phosphofructokinase_dom"/>
</dbReference>
<dbReference type="GO" id="GO:0047334">
    <property type="term" value="F:diphosphate-fructose-6-phosphate 1-phosphotransferase activity"/>
    <property type="evidence" value="ECO:0007669"/>
    <property type="project" value="UniProtKB-EC"/>
</dbReference>
<dbReference type="FunFam" id="3.40.50.450:FF:000002">
    <property type="entry name" value="ATP-dependent 6-phosphofructokinase"/>
    <property type="match status" value="1"/>
</dbReference>
<dbReference type="Pfam" id="PF00365">
    <property type="entry name" value="PFK"/>
    <property type="match status" value="1"/>
</dbReference>
<dbReference type="EMBL" id="CP047593">
    <property type="protein sequence ID" value="QHI69207.1"/>
    <property type="molecule type" value="Genomic_DNA"/>
</dbReference>
<dbReference type="InterPro" id="IPR022953">
    <property type="entry name" value="ATP_PFK"/>
</dbReference>
<dbReference type="PRINTS" id="PR00476">
    <property type="entry name" value="PHFRCTKINASE"/>
</dbReference>
<keyword evidence="7" id="KW-0067">ATP-binding</keyword>